<dbReference type="GO" id="GO:0035485">
    <property type="term" value="F:adenine/guanine mispair binding"/>
    <property type="evidence" value="ECO:0007669"/>
    <property type="project" value="TreeGrafter"/>
</dbReference>
<evidence type="ECO:0000256" key="1">
    <source>
        <dbReference type="ARBA" id="ARBA00000843"/>
    </source>
</evidence>
<evidence type="ECO:0000256" key="7">
    <source>
        <dbReference type="ARBA" id="ARBA00022723"/>
    </source>
</evidence>
<keyword evidence="11" id="KW-0411">Iron-sulfur</keyword>
<dbReference type="Gene3D" id="1.10.1670.10">
    <property type="entry name" value="Helix-hairpin-Helix base-excision DNA repair enzymes (C-terminal)"/>
    <property type="match status" value="1"/>
</dbReference>
<evidence type="ECO:0000256" key="8">
    <source>
        <dbReference type="ARBA" id="ARBA00022763"/>
    </source>
</evidence>
<dbReference type="SMART" id="SM00478">
    <property type="entry name" value="ENDO3c"/>
    <property type="match status" value="1"/>
</dbReference>
<evidence type="ECO:0000313" key="17">
    <source>
        <dbReference type="Proteomes" id="UP000199531"/>
    </source>
</evidence>
<evidence type="ECO:0000256" key="12">
    <source>
        <dbReference type="ARBA" id="ARBA00023204"/>
    </source>
</evidence>
<dbReference type="SUPFAM" id="SSF48150">
    <property type="entry name" value="DNA-glycosylase"/>
    <property type="match status" value="1"/>
</dbReference>
<dbReference type="FunFam" id="1.10.340.30:FF:000002">
    <property type="entry name" value="Adenine DNA glycosylase"/>
    <property type="match status" value="1"/>
</dbReference>
<name>A0A1H8FA98_9BURK</name>
<dbReference type="EC" id="3.2.2.31" evidence="4 14"/>
<dbReference type="Proteomes" id="UP000199531">
    <property type="component" value="Unassembled WGS sequence"/>
</dbReference>
<dbReference type="Gene3D" id="3.90.79.10">
    <property type="entry name" value="Nucleoside Triphosphate Pyrophosphohydrolase"/>
    <property type="match status" value="1"/>
</dbReference>
<dbReference type="GO" id="GO:0006298">
    <property type="term" value="P:mismatch repair"/>
    <property type="evidence" value="ECO:0007669"/>
    <property type="project" value="TreeGrafter"/>
</dbReference>
<dbReference type="STRING" id="1121117.SAMN02745977_00984"/>
<evidence type="ECO:0000256" key="4">
    <source>
        <dbReference type="ARBA" id="ARBA00012045"/>
    </source>
</evidence>
<dbReference type="Gene3D" id="1.10.340.30">
    <property type="entry name" value="Hypothetical protein, domain 2"/>
    <property type="match status" value="1"/>
</dbReference>
<keyword evidence="17" id="KW-1185">Reference proteome</keyword>
<evidence type="ECO:0000313" key="16">
    <source>
        <dbReference type="EMBL" id="SEN28723.1"/>
    </source>
</evidence>
<evidence type="ECO:0000256" key="10">
    <source>
        <dbReference type="ARBA" id="ARBA00023004"/>
    </source>
</evidence>
<comment type="cofactor">
    <cofactor evidence="14">
        <name>[4Fe-4S] cluster</name>
        <dbReference type="ChEBI" id="CHEBI:49883"/>
    </cofactor>
    <text evidence="14">Binds 1 [4Fe-4S] cluster.</text>
</comment>
<dbReference type="OrthoDB" id="9802365at2"/>
<keyword evidence="6" id="KW-0004">4Fe-4S</keyword>
<keyword evidence="8 14" id="KW-0227">DNA damage</keyword>
<evidence type="ECO:0000256" key="14">
    <source>
        <dbReference type="RuleBase" id="RU365096"/>
    </source>
</evidence>
<dbReference type="InterPro" id="IPR044298">
    <property type="entry name" value="MIG/MutY"/>
</dbReference>
<comment type="function">
    <text evidence="2">Adenine glycosylase active on G-A mispairs. MutY also corrects error-prone DNA synthesis past GO lesions which are due to the oxidatively damaged form of guanine: 7,8-dihydro-8-oxoguanine (8-oxo-dGTP).</text>
</comment>
<dbReference type="GO" id="GO:0034039">
    <property type="term" value="F:8-oxo-7,8-dihydroguanine DNA N-glycosylase activity"/>
    <property type="evidence" value="ECO:0007669"/>
    <property type="project" value="TreeGrafter"/>
</dbReference>
<keyword evidence="12" id="KW-0234">DNA repair</keyword>
<dbReference type="InterPro" id="IPR015797">
    <property type="entry name" value="NUDIX_hydrolase-like_dom_sf"/>
</dbReference>
<evidence type="ECO:0000256" key="3">
    <source>
        <dbReference type="ARBA" id="ARBA00008343"/>
    </source>
</evidence>
<keyword evidence="9" id="KW-0378">Hydrolase</keyword>
<keyword evidence="10 14" id="KW-0408">Iron</keyword>
<dbReference type="Pfam" id="PF00633">
    <property type="entry name" value="HHH"/>
    <property type="match status" value="1"/>
</dbReference>
<feature type="domain" description="HhH-GPD" evidence="15">
    <location>
        <begin position="56"/>
        <end position="211"/>
    </location>
</feature>
<protein>
    <recommendedName>
        <fullName evidence="5 14">Adenine DNA glycosylase</fullName>
        <ecNumber evidence="4 14">3.2.2.31</ecNumber>
    </recommendedName>
</protein>
<dbReference type="GO" id="GO:0006284">
    <property type="term" value="P:base-excision repair"/>
    <property type="evidence" value="ECO:0007669"/>
    <property type="project" value="UniProtKB-UniRule"/>
</dbReference>
<dbReference type="InterPro" id="IPR003265">
    <property type="entry name" value="HhH-GPD_domain"/>
</dbReference>
<gene>
    <name evidence="16" type="ORF">SAMN02745977_00984</name>
</gene>
<dbReference type="AlphaFoldDB" id="A0A1H8FA98"/>
<dbReference type="InterPro" id="IPR023170">
    <property type="entry name" value="HhH_base_excis_C"/>
</dbReference>
<keyword evidence="13 14" id="KW-0326">Glycosidase</keyword>
<dbReference type="GO" id="GO:0000701">
    <property type="term" value="F:purine-specific mismatch base pair DNA N-glycosylase activity"/>
    <property type="evidence" value="ECO:0007669"/>
    <property type="project" value="UniProtKB-EC"/>
</dbReference>
<dbReference type="SMART" id="SM00525">
    <property type="entry name" value="FES"/>
    <property type="match status" value="1"/>
</dbReference>
<evidence type="ECO:0000256" key="11">
    <source>
        <dbReference type="ARBA" id="ARBA00023014"/>
    </source>
</evidence>
<reference evidence="16 17" key="1">
    <citation type="submission" date="2016-10" db="EMBL/GenBank/DDBJ databases">
        <authorList>
            <person name="de Groot N.N."/>
        </authorList>
    </citation>
    <scope>NUCLEOTIDE SEQUENCE [LARGE SCALE GENOMIC DNA]</scope>
    <source>
        <strain evidence="16 17">DSM 15123</strain>
    </source>
</reference>
<keyword evidence="7" id="KW-0479">Metal-binding</keyword>
<comment type="catalytic activity">
    <reaction evidence="1 14">
        <text>Hydrolyzes free adenine bases from 7,8-dihydro-8-oxoguanine:adenine mismatched double-stranded DNA, leaving an apurinic site.</text>
        <dbReference type="EC" id="3.2.2.31"/>
    </reaction>
</comment>
<dbReference type="PANTHER" id="PTHR42944">
    <property type="entry name" value="ADENINE DNA GLYCOSYLASE"/>
    <property type="match status" value="1"/>
</dbReference>
<evidence type="ECO:0000256" key="6">
    <source>
        <dbReference type="ARBA" id="ARBA00022485"/>
    </source>
</evidence>
<dbReference type="CDD" id="cd03431">
    <property type="entry name" value="NUDIX_DNA_Glycosylase_C-MutY"/>
    <property type="match status" value="1"/>
</dbReference>
<dbReference type="InterPro" id="IPR005760">
    <property type="entry name" value="A/G_AdeGlyc_MutY"/>
</dbReference>
<dbReference type="InterPro" id="IPR000445">
    <property type="entry name" value="HhH_motif"/>
</dbReference>
<dbReference type="EMBL" id="FOCW01000001">
    <property type="protein sequence ID" value="SEN28723.1"/>
    <property type="molecule type" value="Genomic_DNA"/>
</dbReference>
<evidence type="ECO:0000256" key="5">
    <source>
        <dbReference type="ARBA" id="ARBA00022023"/>
    </source>
</evidence>
<proteinExistence type="inferred from homology"/>
<dbReference type="InterPro" id="IPR011257">
    <property type="entry name" value="DNA_glycosylase"/>
</dbReference>
<dbReference type="InterPro" id="IPR029119">
    <property type="entry name" value="MutY_C"/>
</dbReference>
<dbReference type="GO" id="GO:0046872">
    <property type="term" value="F:metal ion binding"/>
    <property type="evidence" value="ECO:0007669"/>
    <property type="project" value="UniProtKB-UniRule"/>
</dbReference>
<dbReference type="PANTHER" id="PTHR42944:SF1">
    <property type="entry name" value="ADENINE DNA GLYCOSYLASE"/>
    <property type="match status" value="1"/>
</dbReference>
<dbReference type="Pfam" id="PF00730">
    <property type="entry name" value="HhH-GPD"/>
    <property type="match status" value="1"/>
</dbReference>
<dbReference type="SUPFAM" id="SSF55811">
    <property type="entry name" value="Nudix"/>
    <property type="match status" value="1"/>
</dbReference>
<comment type="similarity">
    <text evidence="3 14">Belongs to the Nth/MutY family.</text>
</comment>
<sequence length="380" mass="42358">MARTQGSADPGPAQVSDGIRTVFFGRLVQWQRGHGRHDLPWQQTRDPYRVWLSEVMLQQTQVVTVLGYYARFLEAFPDVRALAQAHQDEVLALWAGLGYYSRARNLLRCAQQVCSVHGGEFPRSSTELATLPGIGPSTAAAIAAFCFGERSSILDANVQRVLSRVLGFGEDLSGVRHVRTLWQMANSLIPEDATPEAMAAYTQGLMDLGATVCTPRQPACTACPMRGVCVAEQQGTPLAYPVRSSKLKRTAENWWMLVLRSREGLWLQRRPQQGIWAGLHCLPLFSSEEALRAAIPHHAGRLQHQPMFKHVLTHKDLYLHPVVFDLADEALMAFGNDDRQEVLEGGWTEDSRRMGLPAPVRKWLDAQGTSGQPATRELWD</sequence>
<evidence type="ECO:0000259" key="15">
    <source>
        <dbReference type="SMART" id="SM00478"/>
    </source>
</evidence>
<dbReference type="CDD" id="cd00056">
    <property type="entry name" value="ENDO3c"/>
    <property type="match status" value="1"/>
</dbReference>
<dbReference type="Pfam" id="PF14815">
    <property type="entry name" value="NUDIX_4"/>
    <property type="match status" value="1"/>
</dbReference>
<evidence type="ECO:0000256" key="9">
    <source>
        <dbReference type="ARBA" id="ARBA00022801"/>
    </source>
</evidence>
<dbReference type="InterPro" id="IPR003651">
    <property type="entry name" value="Endonuclease3_FeS-loop_motif"/>
</dbReference>
<accession>A0A1H8FA98</accession>
<dbReference type="GO" id="GO:0032357">
    <property type="term" value="F:oxidized purine DNA binding"/>
    <property type="evidence" value="ECO:0007669"/>
    <property type="project" value="TreeGrafter"/>
</dbReference>
<evidence type="ECO:0000256" key="13">
    <source>
        <dbReference type="ARBA" id="ARBA00023295"/>
    </source>
</evidence>
<dbReference type="NCBIfam" id="TIGR01084">
    <property type="entry name" value="mutY"/>
    <property type="match status" value="1"/>
</dbReference>
<organism evidence="16 17">
    <name type="scientific">Brachymonas denitrificans DSM 15123</name>
    <dbReference type="NCBI Taxonomy" id="1121117"/>
    <lineage>
        <taxon>Bacteria</taxon>
        <taxon>Pseudomonadati</taxon>
        <taxon>Pseudomonadota</taxon>
        <taxon>Betaproteobacteria</taxon>
        <taxon>Burkholderiales</taxon>
        <taxon>Comamonadaceae</taxon>
        <taxon>Brachymonas</taxon>
    </lineage>
</organism>
<dbReference type="GO" id="GO:0051539">
    <property type="term" value="F:4 iron, 4 sulfur cluster binding"/>
    <property type="evidence" value="ECO:0007669"/>
    <property type="project" value="UniProtKB-UniRule"/>
</dbReference>
<evidence type="ECO:0000256" key="2">
    <source>
        <dbReference type="ARBA" id="ARBA00002933"/>
    </source>
</evidence>